<dbReference type="GO" id="GO:0008237">
    <property type="term" value="F:metallopeptidase activity"/>
    <property type="evidence" value="ECO:0007669"/>
    <property type="project" value="UniProtKB-KW"/>
</dbReference>
<dbReference type="AlphaFoldDB" id="A0A914Y2N5"/>
<name>A0A914Y2N5_9BILA</name>
<evidence type="ECO:0000256" key="3">
    <source>
        <dbReference type="ARBA" id="ARBA00022801"/>
    </source>
</evidence>
<dbReference type="GO" id="GO:0006508">
    <property type="term" value="P:proteolysis"/>
    <property type="evidence" value="ECO:0007669"/>
    <property type="project" value="UniProtKB-KW"/>
</dbReference>
<dbReference type="Pfam" id="PF23594">
    <property type="entry name" value="RPN11_C"/>
    <property type="match status" value="1"/>
</dbReference>
<protein>
    <recommendedName>
        <fullName evidence="7">26S proteasome regulatory subunit RPN11 C-terminal domain-containing protein</fullName>
    </recommendedName>
</protein>
<proteinExistence type="predicted"/>
<reference evidence="9" key="1">
    <citation type="submission" date="2022-11" db="UniProtKB">
        <authorList>
            <consortium name="WormBaseParasite"/>
        </authorList>
    </citation>
    <scope>IDENTIFICATION</scope>
</reference>
<feature type="domain" description="26S proteasome regulatory subunit RPN11 C-terminal" evidence="7">
    <location>
        <begin position="4"/>
        <end position="80"/>
    </location>
</feature>
<keyword evidence="8" id="KW-1185">Reference proteome</keyword>
<evidence type="ECO:0000256" key="4">
    <source>
        <dbReference type="ARBA" id="ARBA00022833"/>
    </source>
</evidence>
<evidence type="ECO:0000256" key="2">
    <source>
        <dbReference type="ARBA" id="ARBA00022723"/>
    </source>
</evidence>
<feature type="compositionally biased region" description="Basic and acidic residues" evidence="6">
    <location>
        <begin position="42"/>
        <end position="56"/>
    </location>
</feature>
<keyword evidence="4" id="KW-0862">Zinc</keyword>
<dbReference type="Proteomes" id="UP000887577">
    <property type="component" value="Unplaced"/>
</dbReference>
<accession>A0A914Y2N5</accession>
<dbReference type="GO" id="GO:0046872">
    <property type="term" value="F:metal ion binding"/>
    <property type="evidence" value="ECO:0007669"/>
    <property type="project" value="UniProtKB-KW"/>
</dbReference>
<evidence type="ECO:0000256" key="1">
    <source>
        <dbReference type="ARBA" id="ARBA00022670"/>
    </source>
</evidence>
<feature type="region of interest" description="Disordered" evidence="6">
    <location>
        <begin position="36"/>
        <end position="56"/>
    </location>
</feature>
<evidence type="ECO:0000256" key="5">
    <source>
        <dbReference type="ARBA" id="ARBA00023049"/>
    </source>
</evidence>
<sequence length="84" mass="9677">MESLQLENFTTHNQNNEESVSQVLKLSQCYKKSLEDEENMTEEQKAKNVGKQDPKRHLDETVNKMLADNIVQNLASMMDTASFQ</sequence>
<evidence type="ECO:0000259" key="7">
    <source>
        <dbReference type="Pfam" id="PF23594"/>
    </source>
</evidence>
<keyword evidence="2" id="KW-0479">Metal-binding</keyword>
<keyword evidence="5" id="KW-0482">Metalloprotease</keyword>
<feature type="region of interest" description="Disordered" evidence="6">
    <location>
        <begin position="1"/>
        <end position="21"/>
    </location>
</feature>
<organism evidence="8 9">
    <name type="scientific">Panagrolaimus superbus</name>
    <dbReference type="NCBI Taxonomy" id="310955"/>
    <lineage>
        <taxon>Eukaryota</taxon>
        <taxon>Metazoa</taxon>
        <taxon>Ecdysozoa</taxon>
        <taxon>Nematoda</taxon>
        <taxon>Chromadorea</taxon>
        <taxon>Rhabditida</taxon>
        <taxon>Tylenchina</taxon>
        <taxon>Panagrolaimomorpha</taxon>
        <taxon>Panagrolaimoidea</taxon>
        <taxon>Panagrolaimidae</taxon>
        <taxon>Panagrolaimus</taxon>
    </lineage>
</organism>
<evidence type="ECO:0000313" key="9">
    <source>
        <dbReference type="WBParaSite" id="PSU_v2.g14441.t1"/>
    </source>
</evidence>
<keyword evidence="3" id="KW-0378">Hydrolase</keyword>
<evidence type="ECO:0000256" key="6">
    <source>
        <dbReference type="SAM" id="MobiDB-lite"/>
    </source>
</evidence>
<dbReference type="WBParaSite" id="PSU_v2.g14441.t1">
    <property type="protein sequence ID" value="PSU_v2.g14441.t1"/>
    <property type="gene ID" value="PSU_v2.g14441"/>
</dbReference>
<evidence type="ECO:0000313" key="8">
    <source>
        <dbReference type="Proteomes" id="UP000887577"/>
    </source>
</evidence>
<keyword evidence="1" id="KW-0645">Protease</keyword>
<dbReference type="InterPro" id="IPR056263">
    <property type="entry name" value="RPN11_C"/>
</dbReference>